<evidence type="ECO:0000256" key="9">
    <source>
        <dbReference type="RuleBase" id="RU000461"/>
    </source>
</evidence>
<keyword evidence="7 9" id="KW-0503">Monooxygenase</keyword>
<dbReference type="Pfam" id="PF00067">
    <property type="entry name" value="p450"/>
    <property type="match status" value="1"/>
</dbReference>
<dbReference type="InterPro" id="IPR036396">
    <property type="entry name" value="Cyt_P450_sf"/>
</dbReference>
<dbReference type="PANTHER" id="PTHR24287">
    <property type="entry name" value="P450, PUTATIVE (EUROFUNG)-RELATED"/>
    <property type="match status" value="1"/>
</dbReference>
<reference evidence="11" key="1">
    <citation type="submission" date="2021-10" db="EMBL/GenBank/DDBJ databases">
        <title>De novo Genome Assembly of Clathrus columnatus (Basidiomycota, Fungi) Using Illumina and Nanopore Sequence Data.</title>
        <authorList>
            <person name="Ogiso-Tanaka E."/>
            <person name="Itagaki H."/>
            <person name="Hosoya T."/>
            <person name="Hosaka K."/>
        </authorList>
    </citation>
    <scope>NUCLEOTIDE SEQUENCE</scope>
    <source>
        <strain evidence="11">MO-923</strain>
    </source>
</reference>
<evidence type="ECO:0000256" key="10">
    <source>
        <dbReference type="SAM" id="Phobius"/>
    </source>
</evidence>
<dbReference type="SUPFAM" id="SSF48264">
    <property type="entry name" value="Cytochrome P450"/>
    <property type="match status" value="1"/>
</dbReference>
<dbReference type="AlphaFoldDB" id="A0AAV5ARI3"/>
<accession>A0AAV5ARI3</accession>
<sequence>MVRFRGVLLILQLITPVFLLPVLTYFVLSVNYTTIPRYLKLVIALASIFVRLLFASYYRSFNQRRRAAKLNAIPIPIVRGSWPGNVDVLMRLLNGWKRGYINETLRDIFQEIGSPTVNLNILGVDQIWTCDPIHMKHILVTSFQTFDKGEPQRERMASFLGRGIFAADGELWKIHRSMIRPYLSKNLTADIPLFERHLQTVLSTLDNASSNGAPIDVQALAHAYTLDLALEAFFGMNVISMNQNDNDILSNSSTSSSAIKGFAHAMEQAAQITILRARRGSLWRIFEKGEDAIAPHAEIMHRWIDTIILHSRESNRDKGNIDGDDGATQTFVKHLVNSTEDDSLIRDQLINMLFGARDTTAALITFVIYFLASENEVCDKLEEEVNRLCPSEQGLPSLERLKDLIYLKAVINETLRVFPSVPINTKYSNFESVFPPAITTPKANGVYSKYYTMPLYMPPKTSISLIALLMQRRVDVWGADAETFRPERWLENASDIKRPPEIFVPFSAGPRLCPGQNFAYAEVSFFLIRIFQSGIRFKLAMDAQPLESRPPVEWKATTTNNKNAELSSPVFAPQDKARKSWEQCWPAAAFTLYSKKAKTKD</sequence>
<dbReference type="PANTHER" id="PTHR24287:SF1">
    <property type="entry name" value="P450, PUTATIVE (EUROFUNG)-RELATED"/>
    <property type="match status" value="1"/>
</dbReference>
<feature type="transmembrane region" description="Helical" evidence="10">
    <location>
        <begin position="7"/>
        <end position="26"/>
    </location>
</feature>
<feature type="binding site" description="axial binding residue" evidence="8">
    <location>
        <position position="513"/>
    </location>
    <ligand>
        <name>heme</name>
        <dbReference type="ChEBI" id="CHEBI:30413"/>
    </ligand>
    <ligandPart>
        <name>Fe</name>
        <dbReference type="ChEBI" id="CHEBI:18248"/>
    </ligandPart>
</feature>
<dbReference type="Gene3D" id="1.10.630.10">
    <property type="entry name" value="Cytochrome P450"/>
    <property type="match status" value="1"/>
</dbReference>
<dbReference type="InterPro" id="IPR001128">
    <property type="entry name" value="Cyt_P450"/>
</dbReference>
<keyword evidence="3 8" id="KW-0349">Heme</keyword>
<dbReference type="GO" id="GO:0020037">
    <property type="term" value="F:heme binding"/>
    <property type="evidence" value="ECO:0007669"/>
    <property type="project" value="InterPro"/>
</dbReference>
<dbReference type="GO" id="GO:0004497">
    <property type="term" value="F:monooxygenase activity"/>
    <property type="evidence" value="ECO:0007669"/>
    <property type="project" value="UniProtKB-KW"/>
</dbReference>
<evidence type="ECO:0008006" key="13">
    <source>
        <dbReference type="Google" id="ProtNLM"/>
    </source>
</evidence>
<organism evidence="11 12">
    <name type="scientific">Clathrus columnatus</name>
    <dbReference type="NCBI Taxonomy" id="1419009"/>
    <lineage>
        <taxon>Eukaryota</taxon>
        <taxon>Fungi</taxon>
        <taxon>Dikarya</taxon>
        <taxon>Basidiomycota</taxon>
        <taxon>Agaricomycotina</taxon>
        <taxon>Agaricomycetes</taxon>
        <taxon>Phallomycetidae</taxon>
        <taxon>Phallales</taxon>
        <taxon>Clathraceae</taxon>
        <taxon>Clathrus</taxon>
    </lineage>
</organism>
<dbReference type="PRINTS" id="PR00465">
    <property type="entry name" value="EP450IV"/>
</dbReference>
<comment type="cofactor">
    <cofactor evidence="1 8">
        <name>heme</name>
        <dbReference type="ChEBI" id="CHEBI:30413"/>
    </cofactor>
</comment>
<feature type="transmembrane region" description="Helical" evidence="10">
    <location>
        <begin position="38"/>
        <end position="58"/>
    </location>
</feature>
<dbReference type="InterPro" id="IPR017972">
    <property type="entry name" value="Cyt_P450_CS"/>
</dbReference>
<dbReference type="Proteomes" id="UP001050691">
    <property type="component" value="Unassembled WGS sequence"/>
</dbReference>
<evidence type="ECO:0000256" key="6">
    <source>
        <dbReference type="ARBA" id="ARBA00023004"/>
    </source>
</evidence>
<name>A0AAV5ARI3_9AGAM</name>
<keyword evidence="4 8" id="KW-0479">Metal-binding</keyword>
<dbReference type="GO" id="GO:0005506">
    <property type="term" value="F:iron ion binding"/>
    <property type="evidence" value="ECO:0007669"/>
    <property type="project" value="InterPro"/>
</dbReference>
<dbReference type="PROSITE" id="PS00086">
    <property type="entry name" value="CYTOCHROME_P450"/>
    <property type="match status" value="1"/>
</dbReference>
<comment type="caution">
    <text evidence="11">The sequence shown here is derived from an EMBL/GenBank/DDBJ whole genome shotgun (WGS) entry which is preliminary data.</text>
</comment>
<dbReference type="GO" id="GO:0016705">
    <property type="term" value="F:oxidoreductase activity, acting on paired donors, with incorporation or reduction of molecular oxygen"/>
    <property type="evidence" value="ECO:0007669"/>
    <property type="project" value="InterPro"/>
</dbReference>
<keyword evidence="6 8" id="KW-0408">Iron</keyword>
<evidence type="ECO:0000256" key="4">
    <source>
        <dbReference type="ARBA" id="ARBA00022723"/>
    </source>
</evidence>
<keyword evidence="5 9" id="KW-0560">Oxidoreductase</keyword>
<evidence type="ECO:0000313" key="11">
    <source>
        <dbReference type="EMBL" id="GJJ15754.1"/>
    </source>
</evidence>
<keyword evidence="10" id="KW-1133">Transmembrane helix</keyword>
<evidence type="ECO:0000256" key="5">
    <source>
        <dbReference type="ARBA" id="ARBA00023002"/>
    </source>
</evidence>
<evidence type="ECO:0000313" key="12">
    <source>
        <dbReference type="Proteomes" id="UP001050691"/>
    </source>
</evidence>
<gene>
    <name evidence="11" type="ORF">Clacol_010032</name>
</gene>
<keyword evidence="10" id="KW-0812">Transmembrane</keyword>
<dbReference type="InterPro" id="IPR047146">
    <property type="entry name" value="Cyt_P450_E_CYP52_fungi"/>
</dbReference>
<dbReference type="EMBL" id="BPWL01000011">
    <property type="protein sequence ID" value="GJJ15754.1"/>
    <property type="molecule type" value="Genomic_DNA"/>
</dbReference>
<keyword evidence="10" id="KW-0472">Membrane</keyword>
<protein>
    <recommendedName>
        <fullName evidence="13">Cytochrome P450</fullName>
    </recommendedName>
</protein>
<evidence type="ECO:0000256" key="2">
    <source>
        <dbReference type="ARBA" id="ARBA00010617"/>
    </source>
</evidence>
<evidence type="ECO:0000256" key="8">
    <source>
        <dbReference type="PIRSR" id="PIRSR602403-1"/>
    </source>
</evidence>
<dbReference type="InterPro" id="IPR002403">
    <property type="entry name" value="Cyt_P450_E_grp-IV"/>
</dbReference>
<proteinExistence type="inferred from homology"/>
<dbReference type="PRINTS" id="PR00385">
    <property type="entry name" value="P450"/>
</dbReference>
<keyword evidence="12" id="KW-1185">Reference proteome</keyword>
<evidence type="ECO:0000256" key="7">
    <source>
        <dbReference type="ARBA" id="ARBA00023033"/>
    </source>
</evidence>
<evidence type="ECO:0000256" key="1">
    <source>
        <dbReference type="ARBA" id="ARBA00001971"/>
    </source>
</evidence>
<evidence type="ECO:0000256" key="3">
    <source>
        <dbReference type="ARBA" id="ARBA00022617"/>
    </source>
</evidence>
<comment type="similarity">
    <text evidence="2 9">Belongs to the cytochrome P450 family.</text>
</comment>